<accession>A0A8S5LJW9</accession>
<protein>
    <recommendedName>
        <fullName evidence="3">RanBP2-type domain-containing protein</fullName>
    </recommendedName>
</protein>
<keyword evidence="1" id="KW-0472">Membrane</keyword>
<evidence type="ECO:0000256" key="1">
    <source>
        <dbReference type="SAM" id="Phobius"/>
    </source>
</evidence>
<keyword evidence="1" id="KW-0812">Transmembrane</keyword>
<evidence type="ECO:0008006" key="3">
    <source>
        <dbReference type="Google" id="ProtNLM"/>
    </source>
</evidence>
<organism evidence="2">
    <name type="scientific">Siphoviridae sp. ctomJ2</name>
    <dbReference type="NCBI Taxonomy" id="2827593"/>
    <lineage>
        <taxon>Viruses</taxon>
        <taxon>Duplodnaviria</taxon>
        <taxon>Heunggongvirae</taxon>
        <taxon>Uroviricota</taxon>
        <taxon>Caudoviricetes</taxon>
    </lineage>
</organism>
<dbReference type="EMBL" id="BK015864">
    <property type="protein sequence ID" value="DAD70405.1"/>
    <property type="molecule type" value="Genomic_DNA"/>
</dbReference>
<name>A0A8S5LJW9_9CAUD</name>
<evidence type="ECO:0000313" key="2">
    <source>
        <dbReference type="EMBL" id="DAD70405.1"/>
    </source>
</evidence>
<reference evidence="2" key="1">
    <citation type="journal article" date="2021" name="Proc. Natl. Acad. Sci. U.S.A.">
        <title>A Catalog of Tens of Thousands of Viruses from Human Metagenomes Reveals Hidden Associations with Chronic Diseases.</title>
        <authorList>
            <person name="Tisza M.J."/>
            <person name="Buck C.B."/>
        </authorList>
    </citation>
    <scope>NUCLEOTIDE SEQUENCE</scope>
    <source>
        <strain evidence="2">CtomJ2</strain>
    </source>
</reference>
<proteinExistence type="predicted"/>
<feature type="transmembrane region" description="Helical" evidence="1">
    <location>
        <begin position="85"/>
        <end position="107"/>
    </location>
</feature>
<sequence>MKKKYTPQFDFDNIPEREHKIKTCKQCGKSGAYIGLDSNGLCFDCRTKIQTLPTPVQKQDKNKPNEGLYRSYCDSKNKVTLPSGFNGGCLVTLFYIILFSVLNRIIYRKARLKKFNFYNNKIVPIINGGWRCPCCETENLGTGYCEKCGVLPKFIKEEITE</sequence>
<keyword evidence="1" id="KW-1133">Transmembrane helix</keyword>